<dbReference type="EMBL" id="JABEZU010000002">
    <property type="protein sequence ID" value="NOV96993.1"/>
    <property type="molecule type" value="Genomic_DNA"/>
</dbReference>
<dbReference type="Proteomes" id="UP000757540">
    <property type="component" value="Unassembled WGS sequence"/>
</dbReference>
<dbReference type="Pfam" id="PF00196">
    <property type="entry name" value="GerE"/>
    <property type="match status" value="1"/>
</dbReference>
<gene>
    <name evidence="2" type="ORF">HDG69_001568</name>
</gene>
<proteinExistence type="predicted"/>
<accession>A0ABX2A4Z0</accession>
<dbReference type="PROSITE" id="PS50043">
    <property type="entry name" value="HTH_LUXR_2"/>
    <property type="match status" value="1"/>
</dbReference>
<reference evidence="2 3" key="1">
    <citation type="submission" date="2020-05" db="EMBL/GenBank/DDBJ databases">
        <title>Genomic Encyclopedia of Type Strains, Phase III (KMG-III): the genomes of soil and plant-associated and newly described type strains.</title>
        <authorList>
            <person name="Whitman W."/>
        </authorList>
    </citation>
    <scope>NUCLEOTIDE SEQUENCE [LARGE SCALE GENOMIC DNA]</scope>
    <source>
        <strain evidence="2 3">KCTC 19046</strain>
    </source>
</reference>
<dbReference type="InterPro" id="IPR027417">
    <property type="entry name" value="P-loop_NTPase"/>
</dbReference>
<evidence type="ECO:0000313" key="2">
    <source>
        <dbReference type="EMBL" id="NOV96993.1"/>
    </source>
</evidence>
<keyword evidence="3" id="KW-1185">Reference proteome</keyword>
<organism evidence="2 3">
    <name type="scientific">Isoptericola halotolerans</name>
    <dbReference type="NCBI Taxonomy" id="300560"/>
    <lineage>
        <taxon>Bacteria</taxon>
        <taxon>Bacillati</taxon>
        <taxon>Actinomycetota</taxon>
        <taxon>Actinomycetes</taxon>
        <taxon>Micrococcales</taxon>
        <taxon>Promicromonosporaceae</taxon>
        <taxon>Isoptericola</taxon>
    </lineage>
</organism>
<dbReference type="RefSeq" id="WP_171783252.1">
    <property type="nucleotide sequence ID" value="NZ_BAAAML010000014.1"/>
</dbReference>
<evidence type="ECO:0000259" key="1">
    <source>
        <dbReference type="PROSITE" id="PS50043"/>
    </source>
</evidence>
<feature type="domain" description="HTH luxR-type" evidence="1">
    <location>
        <begin position="755"/>
        <end position="820"/>
    </location>
</feature>
<sequence>MPDDDDRPPRPLPWHLPRPELERRLLASDPLVVVRAPAGTGKSLLAANALRAHAASGGRATWVGVRRHTGRDEIVGTVHDAGAAGRSLLVLDSYDLREDPGTDEDVLDVLEHAPDLQVVATCRAVTALESPTAEVRLGVQVLEGDALALDGEAVRAMAALAGVALDDRATARVLRVTGGTAATVRALLVAETRGIVRLNAAVDRTMLEIAARVASDLADPAALADGPQVLRSWEALAVPDTVPRELLPQLVGADALAATDSAQQVGIGTWSVARDVFVLTPVTRHVLRERLHRDDPLREAELLEKVVDWALQRGDYFEGLRAAVHRRDFDAASRIVLVHWSQMARLDPERTLQALADVPRGELLRHPYLALAAAICSNALPGRRARTAEYLALLIASIARRLPRAETGERAVLLAIESVGLRLLGQTGRSAAVARRAVTALEAAERGAEPDVDLVRPVVSIQLASSLFADGDVVAALDLARATDVDDHDPTDVSALRRTRVALFAAVAGRVADAAAELSELPSDDEVEHSLGPYRASTARLARAVVALEDQQPDHADELLRSLDTEMETNEFWPVHVLVDATVDLVRGNATGALVTLARAHDRRGKGPASYWPQTLGALEATALLATDQPDAAMLRLRRLDADHPAVRAATARARLAAGDVATALERAGVPTAMPAGCFVETDLRLVLASAAARRGHDDVARRALAGAFRPGTTRLPWLFVPAEDRARLVSLAAHDPDLSQEIAALPDLPAIVPARTAVVQLTEREQVVLQGLAEGLGGPQLAARLHVTLHTIKSQTRTLYRKLGVRSRADALVVARRRGLL</sequence>
<name>A0ABX2A4Z0_9MICO</name>
<dbReference type="CDD" id="cd06170">
    <property type="entry name" value="LuxR_C_like"/>
    <property type="match status" value="1"/>
</dbReference>
<dbReference type="InterPro" id="IPR016032">
    <property type="entry name" value="Sig_transdc_resp-reg_C-effctor"/>
</dbReference>
<dbReference type="SMART" id="SM00421">
    <property type="entry name" value="HTH_LUXR"/>
    <property type="match status" value="1"/>
</dbReference>
<dbReference type="InterPro" id="IPR036388">
    <property type="entry name" value="WH-like_DNA-bd_sf"/>
</dbReference>
<evidence type="ECO:0000313" key="3">
    <source>
        <dbReference type="Proteomes" id="UP000757540"/>
    </source>
</evidence>
<dbReference type="SUPFAM" id="SSF52540">
    <property type="entry name" value="P-loop containing nucleoside triphosphate hydrolases"/>
    <property type="match status" value="1"/>
</dbReference>
<dbReference type="Gene3D" id="1.10.10.10">
    <property type="entry name" value="Winged helix-like DNA-binding domain superfamily/Winged helix DNA-binding domain"/>
    <property type="match status" value="1"/>
</dbReference>
<dbReference type="PRINTS" id="PR00038">
    <property type="entry name" value="HTHLUXR"/>
</dbReference>
<dbReference type="SUPFAM" id="SSF46894">
    <property type="entry name" value="C-terminal effector domain of the bipartite response regulators"/>
    <property type="match status" value="1"/>
</dbReference>
<protein>
    <submittedName>
        <fullName evidence="2">LuxR family maltose regulon positive regulatory protein</fullName>
    </submittedName>
</protein>
<comment type="caution">
    <text evidence="2">The sequence shown here is derived from an EMBL/GenBank/DDBJ whole genome shotgun (WGS) entry which is preliminary data.</text>
</comment>
<dbReference type="InterPro" id="IPR000792">
    <property type="entry name" value="Tscrpt_reg_LuxR_C"/>
</dbReference>